<comment type="caution">
    <text evidence="8">The sequence shown here is derived from an EMBL/GenBank/DDBJ whole genome shotgun (WGS) entry which is preliminary data.</text>
</comment>
<dbReference type="PANTHER" id="PTHR43214:SF24">
    <property type="entry name" value="TRANSCRIPTIONAL REGULATORY PROTEIN NARL-RELATED"/>
    <property type="match status" value="1"/>
</dbReference>
<keyword evidence="9" id="KW-1185">Reference proteome</keyword>
<evidence type="ECO:0000259" key="6">
    <source>
        <dbReference type="PROSITE" id="PS50043"/>
    </source>
</evidence>
<name>A0ABV8WHB6_9MICC</name>
<evidence type="ECO:0000256" key="4">
    <source>
        <dbReference type="ARBA" id="ARBA00023163"/>
    </source>
</evidence>
<dbReference type="PROSITE" id="PS50043">
    <property type="entry name" value="HTH_LUXR_2"/>
    <property type="match status" value="1"/>
</dbReference>
<dbReference type="InterPro" id="IPR000792">
    <property type="entry name" value="Tscrpt_reg_LuxR_C"/>
</dbReference>
<feature type="modified residue" description="4-aspartylphosphate" evidence="5">
    <location>
        <position position="69"/>
    </location>
</feature>
<evidence type="ECO:0000256" key="1">
    <source>
        <dbReference type="ARBA" id="ARBA00022553"/>
    </source>
</evidence>
<dbReference type="PROSITE" id="PS50110">
    <property type="entry name" value="RESPONSE_REGULATORY"/>
    <property type="match status" value="1"/>
</dbReference>
<keyword evidence="2" id="KW-0805">Transcription regulation</keyword>
<evidence type="ECO:0000256" key="3">
    <source>
        <dbReference type="ARBA" id="ARBA00023125"/>
    </source>
</evidence>
<dbReference type="InterPro" id="IPR058245">
    <property type="entry name" value="NreC/VraR/RcsB-like_REC"/>
</dbReference>
<gene>
    <name evidence="8" type="ORF">ACFO0G_05995</name>
</gene>
<evidence type="ECO:0000256" key="2">
    <source>
        <dbReference type="ARBA" id="ARBA00023015"/>
    </source>
</evidence>
<evidence type="ECO:0000259" key="7">
    <source>
        <dbReference type="PROSITE" id="PS50110"/>
    </source>
</evidence>
<accession>A0ABV8WHB6</accession>
<protein>
    <submittedName>
        <fullName evidence="8">Response regulator</fullName>
    </submittedName>
</protein>
<dbReference type="SMART" id="SM00421">
    <property type="entry name" value="HTH_LUXR"/>
    <property type="match status" value="1"/>
</dbReference>
<dbReference type="RefSeq" id="WP_286402644.1">
    <property type="nucleotide sequence ID" value="NZ_JBHSDQ010000002.1"/>
</dbReference>
<keyword evidence="3" id="KW-0238">DNA-binding</keyword>
<evidence type="ECO:0000313" key="9">
    <source>
        <dbReference type="Proteomes" id="UP001595778"/>
    </source>
</evidence>
<proteinExistence type="predicted"/>
<dbReference type="Gene3D" id="3.40.50.2300">
    <property type="match status" value="1"/>
</dbReference>
<keyword evidence="4" id="KW-0804">Transcription</keyword>
<dbReference type="PROSITE" id="PS00622">
    <property type="entry name" value="HTH_LUXR_1"/>
    <property type="match status" value="1"/>
</dbReference>
<dbReference type="Proteomes" id="UP001595778">
    <property type="component" value="Unassembled WGS sequence"/>
</dbReference>
<feature type="domain" description="HTH luxR-type" evidence="6">
    <location>
        <begin position="155"/>
        <end position="223"/>
    </location>
</feature>
<dbReference type="InterPro" id="IPR001789">
    <property type="entry name" value="Sig_transdc_resp-reg_receiver"/>
</dbReference>
<dbReference type="SUPFAM" id="SSF52172">
    <property type="entry name" value="CheY-like"/>
    <property type="match status" value="1"/>
</dbReference>
<feature type="domain" description="Response regulatory" evidence="7">
    <location>
        <begin position="19"/>
        <end position="134"/>
    </location>
</feature>
<reference evidence="9" key="1">
    <citation type="journal article" date="2019" name="Int. J. Syst. Evol. Microbiol.">
        <title>The Global Catalogue of Microorganisms (GCM) 10K type strain sequencing project: providing services to taxonomists for standard genome sequencing and annotation.</title>
        <authorList>
            <consortium name="The Broad Institute Genomics Platform"/>
            <consortium name="The Broad Institute Genome Sequencing Center for Infectious Disease"/>
            <person name="Wu L."/>
            <person name="Ma J."/>
        </authorList>
    </citation>
    <scope>NUCLEOTIDE SEQUENCE [LARGE SCALE GENOMIC DNA]</scope>
    <source>
        <strain evidence="9">PJ61</strain>
    </source>
</reference>
<dbReference type="Pfam" id="PF00196">
    <property type="entry name" value="GerE"/>
    <property type="match status" value="1"/>
</dbReference>
<dbReference type="PANTHER" id="PTHR43214">
    <property type="entry name" value="TWO-COMPONENT RESPONSE REGULATOR"/>
    <property type="match status" value="1"/>
</dbReference>
<dbReference type="EMBL" id="JBHSDQ010000002">
    <property type="protein sequence ID" value="MFC4395637.1"/>
    <property type="molecule type" value="Genomic_DNA"/>
</dbReference>
<dbReference type="InterPro" id="IPR011006">
    <property type="entry name" value="CheY-like_superfamily"/>
</dbReference>
<organism evidence="8 9">
    <name type="scientific">Arthrobacter sedimenti</name>
    <dbReference type="NCBI Taxonomy" id="2694931"/>
    <lineage>
        <taxon>Bacteria</taxon>
        <taxon>Bacillati</taxon>
        <taxon>Actinomycetota</taxon>
        <taxon>Actinomycetes</taxon>
        <taxon>Micrococcales</taxon>
        <taxon>Micrococcaceae</taxon>
        <taxon>Arthrobacter</taxon>
    </lineage>
</organism>
<dbReference type="InterPro" id="IPR039420">
    <property type="entry name" value="WalR-like"/>
</dbReference>
<dbReference type="CDD" id="cd17535">
    <property type="entry name" value="REC_NarL-like"/>
    <property type="match status" value="1"/>
</dbReference>
<dbReference type="PRINTS" id="PR00038">
    <property type="entry name" value="HTHLUXR"/>
</dbReference>
<sequence>MDTPTAPPDGAQSPALPIRVFILNDHKMVRQGLGDMLEHFGFEVAGDSGSATEAVRLIHVLQPDIAVLDDRLPDGTGIEVCREIRSSAPDVRCLILTGWDEQHAVRAAVLAGAEGYVIKRIGDNTALVECIRSTAAGIPAIWPGVRERVAESLYATASAPWLKVMTQTERDVLALMARGLTNRQIGQDLMLSEATVAGYVSSVLQKLGFRRRGQLIPAPIPRAWELLP</sequence>
<dbReference type="Pfam" id="PF00072">
    <property type="entry name" value="Response_reg"/>
    <property type="match status" value="1"/>
</dbReference>
<dbReference type="SMART" id="SM00448">
    <property type="entry name" value="REC"/>
    <property type="match status" value="1"/>
</dbReference>
<evidence type="ECO:0000313" key="8">
    <source>
        <dbReference type="EMBL" id="MFC4395637.1"/>
    </source>
</evidence>
<keyword evidence="1 5" id="KW-0597">Phosphoprotein</keyword>
<evidence type="ECO:0000256" key="5">
    <source>
        <dbReference type="PROSITE-ProRule" id="PRU00169"/>
    </source>
</evidence>
<dbReference type="CDD" id="cd06170">
    <property type="entry name" value="LuxR_C_like"/>
    <property type="match status" value="1"/>
</dbReference>